<evidence type="ECO:0000313" key="9">
    <source>
        <dbReference type="Proteomes" id="UP000002051"/>
    </source>
</evidence>
<keyword evidence="6" id="KW-0378">Hydrolase</keyword>
<dbReference type="KEGG" id="mtr:11421433"/>
<dbReference type="STRING" id="3880.G7JN55"/>
<dbReference type="FunFam" id="3.40.50.300:FF:000840">
    <property type="entry name" value="Immune-associated nucleotide-binding protein 9"/>
    <property type="match status" value="1"/>
</dbReference>
<dbReference type="PaxDb" id="3880-AES87692"/>
<dbReference type="GO" id="GO:0003924">
    <property type="term" value="F:GTPase activity"/>
    <property type="evidence" value="ECO:0000318"/>
    <property type="project" value="GO_Central"/>
</dbReference>
<comment type="similarity">
    <text evidence="1">Belongs to the TRAFAC class TrmE-Era-EngA-EngB-Septin-like GTPase superfamily. AIG1/Toc34/Toc159-like paraseptin GTPase family. IAN subfamily.</text>
</comment>
<dbReference type="SUPFAM" id="SSF52540">
    <property type="entry name" value="P-loop containing nucleoside triphosphate hydrolases"/>
    <property type="match status" value="1"/>
</dbReference>
<reference evidence="6 9" key="1">
    <citation type="journal article" date="2011" name="Nature">
        <title>The Medicago genome provides insight into the evolution of rhizobial symbioses.</title>
        <authorList>
            <person name="Young N.D."/>
            <person name="Debelle F."/>
            <person name="Oldroyd G.E."/>
            <person name="Geurts R."/>
            <person name="Cannon S.B."/>
            <person name="Udvardi M.K."/>
            <person name="Benedito V.A."/>
            <person name="Mayer K.F."/>
            <person name="Gouzy J."/>
            <person name="Schoof H."/>
            <person name="Van de Peer Y."/>
            <person name="Proost S."/>
            <person name="Cook D.R."/>
            <person name="Meyers B.C."/>
            <person name="Spannagl M."/>
            <person name="Cheung F."/>
            <person name="De Mita S."/>
            <person name="Krishnakumar V."/>
            <person name="Gundlach H."/>
            <person name="Zhou S."/>
            <person name="Mudge J."/>
            <person name="Bharti A.K."/>
            <person name="Murray J.D."/>
            <person name="Naoumkina M.A."/>
            <person name="Rosen B."/>
            <person name="Silverstein K.A."/>
            <person name="Tang H."/>
            <person name="Rombauts S."/>
            <person name="Zhao P.X."/>
            <person name="Zhou P."/>
            <person name="Barbe V."/>
            <person name="Bardou P."/>
            <person name="Bechner M."/>
            <person name="Bellec A."/>
            <person name="Berger A."/>
            <person name="Berges H."/>
            <person name="Bidwell S."/>
            <person name="Bisseling T."/>
            <person name="Choisne N."/>
            <person name="Couloux A."/>
            <person name="Denny R."/>
            <person name="Deshpande S."/>
            <person name="Dai X."/>
            <person name="Doyle J.J."/>
            <person name="Dudez A.M."/>
            <person name="Farmer A.D."/>
            <person name="Fouteau S."/>
            <person name="Franken C."/>
            <person name="Gibelin C."/>
            <person name="Gish J."/>
            <person name="Goldstein S."/>
            <person name="Gonzalez A.J."/>
            <person name="Green P.J."/>
            <person name="Hallab A."/>
            <person name="Hartog M."/>
            <person name="Hua A."/>
            <person name="Humphray S.J."/>
            <person name="Jeong D.H."/>
            <person name="Jing Y."/>
            <person name="Jocker A."/>
            <person name="Kenton S.M."/>
            <person name="Kim D.J."/>
            <person name="Klee K."/>
            <person name="Lai H."/>
            <person name="Lang C."/>
            <person name="Lin S."/>
            <person name="Macmil S.L."/>
            <person name="Magdelenat G."/>
            <person name="Matthews L."/>
            <person name="McCorrison J."/>
            <person name="Monaghan E.L."/>
            <person name="Mun J.H."/>
            <person name="Najar F.Z."/>
            <person name="Nicholson C."/>
            <person name="Noirot C."/>
            <person name="O'Bleness M."/>
            <person name="Paule C.R."/>
            <person name="Poulain J."/>
            <person name="Prion F."/>
            <person name="Qin B."/>
            <person name="Qu C."/>
            <person name="Retzel E.F."/>
            <person name="Riddle C."/>
            <person name="Sallet E."/>
            <person name="Samain S."/>
            <person name="Samson N."/>
            <person name="Sanders I."/>
            <person name="Saurat O."/>
            <person name="Scarpelli C."/>
            <person name="Schiex T."/>
            <person name="Segurens B."/>
            <person name="Severin A.J."/>
            <person name="Sherrier D.J."/>
            <person name="Shi R."/>
            <person name="Sims S."/>
            <person name="Singer S.R."/>
            <person name="Sinharoy S."/>
            <person name="Sterck L."/>
            <person name="Viollet A."/>
            <person name="Wang B.B."/>
            <person name="Wang K."/>
            <person name="Wang M."/>
            <person name="Wang X."/>
            <person name="Warfsmann J."/>
            <person name="Weissenbach J."/>
            <person name="White D.D."/>
            <person name="White J.D."/>
            <person name="Wiley G.B."/>
            <person name="Wincker P."/>
            <person name="Xing Y."/>
            <person name="Yang L."/>
            <person name="Yao Z."/>
            <person name="Ying F."/>
            <person name="Zhai J."/>
            <person name="Zhou L."/>
            <person name="Zuber A."/>
            <person name="Denarie J."/>
            <person name="Dixon R.A."/>
            <person name="May G.D."/>
            <person name="Schwartz D.C."/>
            <person name="Rogers J."/>
            <person name="Quetier F."/>
            <person name="Town C.D."/>
            <person name="Roe B.A."/>
        </authorList>
    </citation>
    <scope>NUCLEOTIDE SEQUENCE [LARGE SCALE GENOMIC DNA]</scope>
    <source>
        <strain evidence="6">A17</strain>
        <strain evidence="8 9">cv. Jemalong A17</strain>
    </source>
</reference>
<dbReference type="Gene3D" id="3.40.50.300">
    <property type="entry name" value="P-loop containing nucleotide triphosphate hydrolases"/>
    <property type="match status" value="1"/>
</dbReference>
<dbReference type="EnsemblPlants" id="AES87692">
    <property type="protein sequence ID" value="AES87692"/>
    <property type="gene ID" value="MTR_4g032300"/>
</dbReference>
<dbReference type="OMA" id="DRWELPS"/>
<evidence type="ECO:0000259" key="5">
    <source>
        <dbReference type="PROSITE" id="PS51720"/>
    </source>
</evidence>
<reference evidence="6 9" key="2">
    <citation type="journal article" date="2014" name="BMC Genomics">
        <title>An improved genome release (version Mt4.0) for the model legume Medicago truncatula.</title>
        <authorList>
            <person name="Tang H."/>
            <person name="Krishnakumar V."/>
            <person name="Bidwell S."/>
            <person name="Rosen B."/>
            <person name="Chan A."/>
            <person name="Zhou S."/>
            <person name="Gentzbittel L."/>
            <person name="Childs K.L."/>
            <person name="Yandell M."/>
            <person name="Gundlach H."/>
            <person name="Mayer K.F."/>
            <person name="Schwartz D.C."/>
            <person name="Town C.D."/>
        </authorList>
    </citation>
    <scope>GENOME REANNOTATION</scope>
    <source>
        <strain evidence="6">A17</strain>
        <strain evidence="8 9">cv. Jemalong A17</strain>
    </source>
</reference>
<dbReference type="InterPro" id="IPR006703">
    <property type="entry name" value="G_AIG1"/>
</dbReference>
<keyword evidence="4" id="KW-0175">Coiled coil</keyword>
<feature type="coiled-coil region" evidence="4">
    <location>
        <begin position="280"/>
        <end position="334"/>
    </location>
</feature>
<dbReference type="InterPro" id="IPR045058">
    <property type="entry name" value="GIMA/IAN/Toc"/>
</dbReference>
<dbReference type="InterPro" id="IPR027417">
    <property type="entry name" value="P-loop_NTPase"/>
</dbReference>
<dbReference type="eggNOG" id="ENOG502R7PE">
    <property type="taxonomic scope" value="Eukaryota"/>
</dbReference>
<protein>
    <submittedName>
        <fullName evidence="6">P-loop nucleoside triphosphate hydrolase superfamily protein</fullName>
    </submittedName>
    <submittedName>
        <fullName evidence="7">Putative P-loop containing nucleoside triphosphate hydrolase</fullName>
    </submittedName>
</protein>
<gene>
    <name evidence="8" type="primary">11421433</name>
    <name evidence="6" type="ordered locus">MTR_4g032300</name>
    <name evidence="7" type="ORF">MtrunA17_Chr4g0014141</name>
</gene>
<evidence type="ECO:0000313" key="6">
    <source>
        <dbReference type="EMBL" id="AES87692.1"/>
    </source>
</evidence>
<sequence length="340" mass="38305">MGGSSVLSVDDWEFASSPNDVKTLVLVGRTGNGKSATGNSILGKKVFNSRASSSGITTSCEMQTSEMNDGQTVNVIDSPGLFDFSVGIELLGKEIIKCIDLAKDGIHAVIVVFSVRTRFTEEEENALRNVQKLFGSKIVDHMIVVFTGGDELEENDETLDDYLGRDCPEPLKAILALCGNRCVLFDNKTKDEKKQTEQVQQLLSFVNMVVSQNGGQPYRDELFKELKKKGQMELEKQQREADSMKGYSIEYILELKKQREQEYNDQLTRITDMVESKLREATTRLELQLAKEQAARLEAEKYANAAQMKSKYEIEELRRHLEQAHQELRKRDAETSCAIL</sequence>
<dbReference type="Proteomes" id="UP000002051">
    <property type="component" value="Chromosome 4"/>
</dbReference>
<name>G7JN55_MEDTR</name>
<evidence type="ECO:0000256" key="2">
    <source>
        <dbReference type="ARBA" id="ARBA00022741"/>
    </source>
</evidence>
<dbReference type="Proteomes" id="UP000265566">
    <property type="component" value="Chromosome 4"/>
</dbReference>
<dbReference type="Pfam" id="PF04548">
    <property type="entry name" value="AIG1"/>
    <property type="match status" value="1"/>
</dbReference>
<evidence type="ECO:0000313" key="10">
    <source>
        <dbReference type="Proteomes" id="UP000265566"/>
    </source>
</evidence>
<organism evidence="6 9">
    <name type="scientific">Medicago truncatula</name>
    <name type="common">Barrel medic</name>
    <name type="synonym">Medicago tribuloides</name>
    <dbReference type="NCBI Taxonomy" id="3880"/>
    <lineage>
        <taxon>Eukaryota</taxon>
        <taxon>Viridiplantae</taxon>
        <taxon>Streptophyta</taxon>
        <taxon>Embryophyta</taxon>
        <taxon>Tracheophyta</taxon>
        <taxon>Spermatophyta</taxon>
        <taxon>Magnoliopsida</taxon>
        <taxon>eudicotyledons</taxon>
        <taxon>Gunneridae</taxon>
        <taxon>Pentapetalae</taxon>
        <taxon>rosids</taxon>
        <taxon>fabids</taxon>
        <taxon>Fabales</taxon>
        <taxon>Fabaceae</taxon>
        <taxon>Papilionoideae</taxon>
        <taxon>50 kb inversion clade</taxon>
        <taxon>NPAAA clade</taxon>
        <taxon>Hologalegina</taxon>
        <taxon>IRL clade</taxon>
        <taxon>Trifolieae</taxon>
        <taxon>Medicago</taxon>
    </lineage>
</organism>
<dbReference type="PANTHER" id="PTHR10903">
    <property type="entry name" value="GTPASE, IMAP FAMILY MEMBER-RELATED"/>
    <property type="match status" value="1"/>
</dbReference>
<dbReference type="EMBL" id="PSQE01000004">
    <property type="protein sequence ID" value="RHN59515.1"/>
    <property type="molecule type" value="Genomic_DNA"/>
</dbReference>
<dbReference type="CDD" id="cd01852">
    <property type="entry name" value="AIG1"/>
    <property type="match status" value="1"/>
</dbReference>
<proteinExistence type="inferred from homology"/>
<evidence type="ECO:0000256" key="3">
    <source>
        <dbReference type="ARBA" id="ARBA00023134"/>
    </source>
</evidence>
<reference evidence="10" key="4">
    <citation type="journal article" date="2018" name="Nat. Plants">
        <title>Whole-genome landscape of Medicago truncatula symbiotic genes.</title>
        <authorList>
            <person name="Pecrix Y."/>
            <person name="Staton S.E."/>
            <person name="Sallet E."/>
            <person name="Lelandais-Briere C."/>
            <person name="Moreau S."/>
            <person name="Carrere S."/>
            <person name="Blein T."/>
            <person name="Jardinaud M.F."/>
            <person name="Latrasse D."/>
            <person name="Zouine M."/>
            <person name="Zahm M."/>
            <person name="Kreplak J."/>
            <person name="Mayjonade B."/>
            <person name="Satge C."/>
            <person name="Perez M."/>
            <person name="Cauet S."/>
            <person name="Marande W."/>
            <person name="Chantry-Darmon C."/>
            <person name="Lopez-Roques C."/>
            <person name="Bouchez O."/>
            <person name="Berard A."/>
            <person name="Debelle F."/>
            <person name="Munos S."/>
            <person name="Bendahmane A."/>
            <person name="Berges H."/>
            <person name="Niebel A."/>
            <person name="Buitink J."/>
            <person name="Frugier F."/>
            <person name="Benhamed M."/>
            <person name="Crespi M."/>
            <person name="Gouzy J."/>
            <person name="Gamas P."/>
        </authorList>
    </citation>
    <scope>NUCLEOTIDE SEQUENCE [LARGE SCALE GENOMIC DNA]</scope>
    <source>
        <strain evidence="10">cv. Jemalong A17</strain>
    </source>
</reference>
<evidence type="ECO:0000256" key="1">
    <source>
        <dbReference type="ARBA" id="ARBA00008535"/>
    </source>
</evidence>
<keyword evidence="9" id="KW-1185">Reference proteome</keyword>
<dbReference type="PANTHER" id="PTHR10903:SF184">
    <property type="entry name" value="GTP-BINDING PROTEIN A"/>
    <property type="match status" value="1"/>
</dbReference>
<evidence type="ECO:0000313" key="8">
    <source>
        <dbReference type="EnsemblPlants" id="AES87692"/>
    </source>
</evidence>
<feature type="domain" description="AIG1-type G" evidence="5">
    <location>
        <begin position="19"/>
        <end position="227"/>
    </location>
</feature>
<evidence type="ECO:0000256" key="4">
    <source>
        <dbReference type="SAM" id="Coils"/>
    </source>
</evidence>
<dbReference type="PROSITE" id="PS51720">
    <property type="entry name" value="G_AIG1"/>
    <property type="match status" value="1"/>
</dbReference>
<dbReference type="GO" id="GO:0005525">
    <property type="term" value="F:GTP binding"/>
    <property type="evidence" value="ECO:0007669"/>
    <property type="project" value="UniProtKB-KW"/>
</dbReference>
<reference evidence="8" key="3">
    <citation type="submission" date="2015-04" db="UniProtKB">
        <authorList>
            <consortium name="EnsemblPlants"/>
        </authorList>
    </citation>
    <scope>IDENTIFICATION</scope>
    <source>
        <strain evidence="8">cv. Jemalong A17</strain>
    </source>
</reference>
<accession>G7JN55</accession>
<keyword evidence="3" id="KW-0342">GTP-binding</keyword>
<dbReference type="AlphaFoldDB" id="G7JN55"/>
<dbReference type="EMBL" id="CM001220">
    <property type="protein sequence ID" value="AES87692.1"/>
    <property type="molecule type" value="Genomic_DNA"/>
</dbReference>
<keyword evidence="2" id="KW-0547">Nucleotide-binding</keyword>
<reference evidence="7" key="5">
    <citation type="journal article" date="2018" name="Nat. Plants">
        <title>Whole-genome landscape of Medicago truncatula symbiotic genes.</title>
        <authorList>
            <person name="Pecrix Y."/>
            <person name="Gamas P."/>
            <person name="Carrere S."/>
        </authorList>
    </citation>
    <scope>NUCLEOTIDE SEQUENCE</scope>
    <source>
        <tissue evidence="7">Leaves</tissue>
    </source>
</reference>
<dbReference type="Gramene" id="rna21556">
    <property type="protein sequence ID" value="RHN59515.1"/>
    <property type="gene ID" value="gene21556"/>
</dbReference>
<evidence type="ECO:0000313" key="7">
    <source>
        <dbReference type="EMBL" id="RHN59515.1"/>
    </source>
</evidence>
<dbReference type="HOGENOM" id="CLU_010468_0_1_1"/>
<dbReference type="OrthoDB" id="8954335at2759"/>